<name>A0A8S5UZW2_9CAUD</name>
<keyword evidence="1" id="KW-1133">Transmembrane helix</keyword>
<dbReference type="EMBL" id="BK016174">
    <property type="protein sequence ID" value="DAF99914.1"/>
    <property type="molecule type" value="Genomic_DNA"/>
</dbReference>
<evidence type="ECO:0000256" key="1">
    <source>
        <dbReference type="SAM" id="Phobius"/>
    </source>
</evidence>
<organism evidence="2">
    <name type="scientific">Siphoviridae sp. ctJT77</name>
    <dbReference type="NCBI Taxonomy" id="2825432"/>
    <lineage>
        <taxon>Viruses</taxon>
        <taxon>Duplodnaviria</taxon>
        <taxon>Heunggongvirae</taxon>
        <taxon>Uroviricota</taxon>
        <taxon>Caudoviricetes</taxon>
    </lineage>
</organism>
<keyword evidence="1" id="KW-0812">Transmembrane</keyword>
<sequence length="73" mass="8776">MFTQVQILILIIFTEFFIYAFLSKCLDTIKHCSTSKTYRKGLEKGVITPNEFKTIINNEYYRKRMEEKKDENN</sequence>
<protein>
    <submittedName>
        <fullName evidence="2">Chaperone</fullName>
    </submittedName>
</protein>
<evidence type="ECO:0000313" key="2">
    <source>
        <dbReference type="EMBL" id="DAF99914.1"/>
    </source>
</evidence>
<feature type="transmembrane region" description="Helical" evidence="1">
    <location>
        <begin position="6"/>
        <end position="26"/>
    </location>
</feature>
<accession>A0A8S5UZW2</accession>
<keyword evidence="1" id="KW-0472">Membrane</keyword>
<proteinExistence type="predicted"/>
<reference evidence="2" key="1">
    <citation type="journal article" date="2021" name="Proc. Natl. Acad. Sci. U.S.A.">
        <title>A Catalog of Tens of Thousands of Viruses from Human Metagenomes Reveals Hidden Associations with Chronic Diseases.</title>
        <authorList>
            <person name="Tisza M.J."/>
            <person name="Buck C.B."/>
        </authorList>
    </citation>
    <scope>NUCLEOTIDE SEQUENCE</scope>
    <source>
        <strain evidence="2">CtJT77</strain>
    </source>
</reference>